<dbReference type="NCBIfam" id="NF002342">
    <property type="entry name" value="PRK01305.1-3"/>
    <property type="match status" value="1"/>
</dbReference>
<feature type="domain" description="N-end aminoacyl transferase N-terminal" evidence="5">
    <location>
        <begin position="16"/>
        <end position="85"/>
    </location>
</feature>
<dbReference type="OrthoDB" id="9782022at2"/>
<evidence type="ECO:0000259" key="6">
    <source>
        <dbReference type="Pfam" id="PF04377"/>
    </source>
</evidence>
<dbReference type="EC" id="2.3.2.29" evidence="4"/>
<dbReference type="NCBIfam" id="NF002345">
    <property type="entry name" value="PRK01305.2-2"/>
    <property type="match status" value="1"/>
</dbReference>
<dbReference type="RefSeq" id="WP_086745184.1">
    <property type="nucleotide sequence ID" value="NZ_MWPV01000005.1"/>
</dbReference>
<dbReference type="GO" id="GO:0004057">
    <property type="term" value="F:arginyl-tRNA--protein transferase activity"/>
    <property type="evidence" value="ECO:0007669"/>
    <property type="project" value="InterPro"/>
</dbReference>
<reference evidence="7 8" key="1">
    <citation type="submission" date="2017-02" db="EMBL/GenBank/DDBJ databases">
        <title>Pseudoalteromonas ulvae TC14 Genome.</title>
        <authorList>
            <person name="Molmeret M."/>
        </authorList>
    </citation>
    <scope>NUCLEOTIDE SEQUENCE [LARGE SCALE GENOMIC DNA]</scope>
    <source>
        <strain evidence="7">TC14</strain>
    </source>
</reference>
<dbReference type="GO" id="GO:0008914">
    <property type="term" value="F:leucyl-tRNA--protein transferase activity"/>
    <property type="evidence" value="ECO:0007669"/>
    <property type="project" value="UniProtKB-UniRule"/>
</dbReference>
<dbReference type="InterPro" id="IPR016181">
    <property type="entry name" value="Acyl_CoA_acyltransferase"/>
</dbReference>
<dbReference type="NCBIfam" id="NF002346">
    <property type="entry name" value="PRK01305.2-3"/>
    <property type="match status" value="1"/>
</dbReference>
<dbReference type="PANTHER" id="PTHR21367">
    <property type="entry name" value="ARGININE-TRNA-PROTEIN TRANSFERASE 1"/>
    <property type="match status" value="1"/>
</dbReference>
<evidence type="ECO:0000313" key="8">
    <source>
        <dbReference type="Proteomes" id="UP000194841"/>
    </source>
</evidence>
<organism evidence="7 8">
    <name type="scientific">Pseudoalteromonas ulvae</name>
    <dbReference type="NCBI Taxonomy" id="107327"/>
    <lineage>
        <taxon>Bacteria</taxon>
        <taxon>Pseudomonadati</taxon>
        <taxon>Pseudomonadota</taxon>
        <taxon>Gammaproteobacteria</taxon>
        <taxon>Alteromonadales</taxon>
        <taxon>Pseudoalteromonadaceae</taxon>
        <taxon>Pseudoalteromonas</taxon>
    </lineage>
</organism>
<name>A0A244CMT7_PSEDV</name>
<dbReference type="Proteomes" id="UP000194841">
    <property type="component" value="Unassembled WGS sequence"/>
</dbReference>
<dbReference type="InterPro" id="IPR017138">
    <property type="entry name" value="Asp_Glu_LeuTrfase"/>
</dbReference>
<dbReference type="EMBL" id="MWPV01000005">
    <property type="protein sequence ID" value="OUL56930.1"/>
    <property type="molecule type" value="Genomic_DNA"/>
</dbReference>
<dbReference type="InterPro" id="IPR007471">
    <property type="entry name" value="N-end_Aminoacyl_Trfase_N"/>
</dbReference>
<keyword evidence="3 4" id="KW-0012">Acyltransferase</keyword>
<feature type="domain" description="N-end rule aminoacyl transferase C-terminal" evidence="6">
    <location>
        <begin position="107"/>
        <end position="226"/>
    </location>
</feature>
<keyword evidence="8" id="KW-1185">Reference proteome</keyword>
<comment type="catalytic activity">
    <reaction evidence="4">
        <text>N-terminal L-aspartyl-[protein] + L-leucyl-tRNA(Leu) = N-terminal L-leucyl-L-aspartyl-[protein] + tRNA(Leu) + H(+)</text>
        <dbReference type="Rhea" id="RHEA:50420"/>
        <dbReference type="Rhea" id="RHEA-COMP:9613"/>
        <dbReference type="Rhea" id="RHEA-COMP:9622"/>
        <dbReference type="Rhea" id="RHEA-COMP:12669"/>
        <dbReference type="Rhea" id="RHEA-COMP:12674"/>
        <dbReference type="ChEBI" id="CHEBI:15378"/>
        <dbReference type="ChEBI" id="CHEBI:64720"/>
        <dbReference type="ChEBI" id="CHEBI:78442"/>
        <dbReference type="ChEBI" id="CHEBI:78494"/>
        <dbReference type="ChEBI" id="CHEBI:133042"/>
        <dbReference type="EC" id="2.3.2.29"/>
    </reaction>
</comment>
<protein>
    <recommendedName>
        <fullName evidence="4">Aspartate/glutamate leucyltransferase</fullName>
        <ecNumber evidence="4">2.3.2.29</ecNumber>
    </recommendedName>
</protein>
<sequence>MTNRIPIKLGLSQPLPCSYIDGEQEQLLVTMDDVCETPTYFEQLLAMGFRRSGDQIYRPHCPSCQKCQAVRVLADQFVPSKSQKRKLSYRNKHFSVQFSDVIKPLYYSLYERYINQRHQDGAMFPPNRAQYDSFMICSWLPIVYIELWHQEKLIAVAVTDQLPNALSAIYTFFDPDYHKAGIGSIMIMEQIKHAQALAKSYVYLGFQIDECAKMNYKNQYKAQQILRFEHWQDN</sequence>
<proteinExistence type="inferred from homology"/>
<comment type="function">
    <text evidence="4">Functions in the N-end rule pathway of protein degradation where it conjugates Leu from its aminoacyl-tRNA to the N-termini of proteins containing an N-terminal aspartate or glutamate.</text>
</comment>
<gene>
    <name evidence="4" type="primary">bpt</name>
    <name evidence="7" type="ORF">B1199_16325</name>
</gene>
<comment type="subcellular location">
    <subcellularLocation>
        <location evidence="4">Cytoplasm</location>
    </subcellularLocation>
</comment>
<comment type="similarity">
    <text evidence="4">Belongs to the R-transferase family. Bpt subfamily.</text>
</comment>
<dbReference type="HAMAP" id="MF_00689">
    <property type="entry name" value="Bpt"/>
    <property type="match status" value="1"/>
</dbReference>
<keyword evidence="2 4" id="KW-0808">Transferase</keyword>
<dbReference type="AlphaFoldDB" id="A0A244CMT7"/>
<evidence type="ECO:0000256" key="1">
    <source>
        <dbReference type="ARBA" id="ARBA00022490"/>
    </source>
</evidence>
<evidence type="ECO:0000259" key="5">
    <source>
        <dbReference type="Pfam" id="PF04376"/>
    </source>
</evidence>
<evidence type="ECO:0000256" key="4">
    <source>
        <dbReference type="HAMAP-Rule" id="MF_00689"/>
    </source>
</evidence>
<dbReference type="PANTHER" id="PTHR21367:SF1">
    <property type="entry name" value="ARGINYL-TRNA--PROTEIN TRANSFERASE 1"/>
    <property type="match status" value="1"/>
</dbReference>
<dbReference type="GO" id="GO:0071596">
    <property type="term" value="P:ubiquitin-dependent protein catabolic process via the N-end rule pathway"/>
    <property type="evidence" value="ECO:0007669"/>
    <property type="project" value="InterPro"/>
</dbReference>
<dbReference type="PIRSF" id="PIRSF037208">
    <property type="entry name" value="ATE_pro_prd"/>
    <property type="match status" value="1"/>
</dbReference>
<evidence type="ECO:0000256" key="3">
    <source>
        <dbReference type="ARBA" id="ARBA00023315"/>
    </source>
</evidence>
<keyword evidence="1 4" id="KW-0963">Cytoplasm</keyword>
<comment type="catalytic activity">
    <reaction evidence="4">
        <text>N-terminal L-glutamyl-[protein] + L-leucyl-tRNA(Leu) = N-terminal L-leucyl-L-glutamyl-[protein] + tRNA(Leu) + H(+)</text>
        <dbReference type="Rhea" id="RHEA:50412"/>
        <dbReference type="Rhea" id="RHEA-COMP:9613"/>
        <dbReference type="Rhea" id="RHEA-COMP:9622"/>
        <dbReference type="Rhea" id="RHEA-COMP:12664"/>
        <dbReference type="Rhea" id="RHEA-COMP:12668"/>
        <dbReference type="ChEBI" id="CHEBI:15378"/>
        <dbReference type="ChEBI" id="CHEBI:64721"/>
        <dbReference type="ChEBI" id="CHEBI:78442"/>
        <dbReference type="ChEBI" id="CHEBI:78494"/>
        <dbReference type="ChEBI" id="CHEBI:133041"/>
        <dbReference type="EC" id="2.3.2.29"/>
    </reaction>
</comment>
<dbReference type="InterPro" id="IPR030700">
    <property type="entry name" value="N-end_Aminoacyl_Trfase"/>
</dbReference>
<accession>A0A244CMT7</accession>
<dbReference type="InterPro" id="IPR007472">
    <property type="entry name" value="N-end_Aminoacyl_Trfase_C"/>
</dbReference>
<dbReference type="Pfam" id="PF04377">
    <property type="entry name" value="ATE_C"/>
    <property type="match status" value="1"/>
</dbReference>
<comment type="caution">
    <text evidence="7">The sequence shown here is derived from an EMBL/GenBank/DDBJ whole genome shotgun (WGS) entry which is preliminary data.</text>
</comment>
<evidence type="ECO:0000256" key="2">
    <source>
        <dbReference type="ARBA" id="ARBA00022679"/>
    </source>
</evidence>
<dbReference type="Pfam" id="PF04376">
    <property type="entry name" value="ATE_N"/>
    <property type="match status" value="1"/>
</dbReference>
<evidence type="ECO:0000313" key="7">
    <source>
        <dbReference type="EMBL" id="OUL56930.1"/>
    </source>
</evidence>
<dbReference type="GO" id="GO:0005737">
    <property type="term" value="C:cytoplasm"/>
    <property type="evidence" value="ECO:0007669"/>
    <property type="project" value="UniProtKB-SubCell"/>
</dbReference>
<dbReference type="SUPFAM" id="SSF55729">
    <property type="entry name" value="Acyl-CoA N-acyltransferases (Nat)"/>
    <property type="match status" value="1"/>
</dbReference>